<feature type="non-terminal residue" evidence="2">
    <location>
        <position position="1"/>
    </location>
</feature>
<dbReference type="Proteomes" id="UP000076798">
    <property type="component" value="Unassembled WGS sequence"/>
</dbReference>
<gene>
    <name evidence="2" type="ORF">SISSUDRAFT_990583</name>
</gene>
<dbReference type="AlphaFoldDB" id="A0A166AL67"/>
<organism evidence="2 3">
    <name type="scientific">Sistotremastrum suecicum HHB10207 ss-3</name>
    <dbReference type="NCBI Taxonomy" id="1314776"/>
    <lineage>
        <taxon>Eukaryota</taxon>
        <taxon>Fungi</taxon>
        <taxon>Dikarya</taxon>
        <taxon>Basidiomycota</taxon>
        <taxon>Agaricomycotina</taxon>
        <taxon>Agaricomycetes</taxon>
        <taxon>Sistotremastrales</taxon>
        <taxon>Sistotremastraceae</taxon>
        <taxon>Sistotremastrum</taxon>
    </lineage>
</organism>
<sequence length="694" mass="77839">QREYLAAKVLELGKLILRGVPDEAVSAAPAKPRSEGKRAEAAVKWFQKALWVVEKLDDADTPGVKDLKVEPLDVARSYFLSSSHNLENLTRAEATLHELVSSGDVSDKTVPAEFQQLRWMRVAVLKRKNVDDQALREAYQSIIDGMTFSEESVAECGFRRMRKTNLHLSSLLVTSVLQYCLKRSVELADDSGHPFAERLLLALILHCSRDQDTQRGMKDLELLWQCADRQYVAKNWISAAEWYLLATHGAFQSMAQISYSKCFRKAALCYVEAREFAMASTVLRRCPGEEAATHYVMFLAAAHQAISAIHDMVKCPDFNRDMLLLATQLAHESNMKSLLLAILQALLKTLQSQNGLADEVEAVTLIRCIIRLVLELLKEPAASIPALVEALIGHFQTALELCKKACSVNRASFILKDVSWLWRTAYNTAVSGCADWDDCELAVSNLFDVALDLMDIFSKESVAEPDVEMYGYKVYAAFAAISGKESNQARLHLSLLSLTFLQEALQKRILTDIAALRILIQGSEKKSDITSEDKIRFGDVLHACFVFEMELLCELQEWGKALTVIQNMSGKEWANLQLATFEAIADILWVAKSCPIPVLYQALEAIIHTCLDRNTLSIKKFSRWLRTICSFLLAHNTTSDRQKALNYMREAVALLEDNADADDSSGDAYPPDERQWLMSTSYNTGIECLSFVFC</sequence>
<dbReference type="GO" id="GO:0090173">
    <property type="term" value="P:regulation of synaptonemal complex assembly"/>
    <property type="evidence" value="ECO:0007669"/>
    <property type="project" value="InterPro"/>
</dbReference>
<proteinExistence type="predicted"/>
<dbReference type="EMBL" id="KV428139">
    <property type="protein sequence ID" value="KZT35440.1"/>
    <property type="molecule type" value="Genomic_DNA"/>
</dbReference>
<dbReference type="InterPro" id="IPR039057">
    <property type="entry name" value="Spo22/ZIP4"/>
</dbReference>
<dbReference type="Pfam" id="PF08631">
    <property type="entry name" value="SPO22"/>
    <property type="match status" value="1"/>
</dbReference>
<keyword evidence="3" id="KW-1185">Reference proteome</keyword>
<evidence type="ECO:0000313" key="2">
    <source>
        <dbReference type="EMBL" id="KZT35440.1"/>
    </source>
</evidence>
<protein>
    <recommendedName>
        <fullName evidence="4">Protein ZIP4 homolog</fullName>
    </recommendedName>
</protein>
<evidence type="ECO:0008006" key="4">
    <source>
        <dbReference type="Google" id="ProtNLM"/>
    </source>
</evidence>
<reference evidence="2 3" key="1">
    <citation type="journal article" date="2016" name="Mol. Biol. Evol.">
        <title>Comparative Genomics of Early-Diverging Mushroom-Forming Fungi Provides Insights into the Origins of Lignocellulose Decay Capabilities.</title>
        <authorList>
            <person name="Nagy L.G."/>
            <person name="Riley R."/>
            <person name="Tritt A."/>
            <person name="Adam C."/>
            <person name="Daum C."/>
            <person name="Floudas D."/>
            <person name="Sun H."/>
            <person name="Yadav J.S."/>
            <person name="Pangilinan J."/>
            <person name="Larsson K.H."/>
            <person name="Matsuura K."/>
            <person name="Barry K."/>
            <person name="Labutti K."/>
            <person name="Kuo R."/>
            <person name="Ohm R.A."/>
            <person name="Bhattacharya S.S."/>
            <person name="Shirouzu T."/>
            <person name="Yoshinaga Y."/>
            <person name="Martin F.M."/>
            <person name="Grigoriev I.V."/>
            <person name="Hibbett D.S."/>
        </authorList>
    </citation>
    <scope>NUCLEOTIDE SEQUENCE [LARGE SCALE GENOMIC DNA]</scope>
    <source>
        <strain evidence="2 3">HHB10207 ss-3</strain>
    </source>
</reference>
<evidence type="ECO:0000256" key="1">
    <source>
        <dbReference type="ARBA" id="ARBA00023254"/>
    </source>
</evidence>
<dbReference type="OrthoDB" id="65716at2759"/>
<keyword evidence="1" id="KW-0469">Meiosis</keyword>
<name>A0A166AL67_9AGAM</name>
<dbReference type="PANTHER" id="PTHR40375">
    <property type="entry name" value="SPORULATION-SPECIFIC PROTEIN 22"/>
    <property type="match status" value="1"/>
</dbReference>
<dbReference type="PANTHER" id="PTHR40375:SF2">
    <property type="entry name" value="SPORULATION-SPECIFIC PROTEIN 22"/>
    <property type="match status" value="1"/>
</dbReference>
<dbReference type="GO" id="GO:0051321">
    <property type="term" value="P:meiotic cell cycle"/>
    <property type="evidence" value="ECO:0007669"/>
    <property type="project" value="UniProtKB-KW"/>
</dbReference>
<dbReference type="InterPro" id="IPR013940">
    <property type="entry name" value="Spo22/ZIP4/TEX11"/>
</dbReference>
<accession>A0A166AL67</accession>
<dbReference type="STRING" id="1314776.A0A166AL67"/>
<evidence type="ECO:0000313" key="3">
    <source>
        <dbReference type="Proteomes" id="UP000076798"/>
    </source>
</evidence>